<dbReference type="Proteomes" id="UP000199626">
    <property type="component" value="Unassembled WGS sequence"/>
</dbReference>
<evidence type="ECO:0000313" key="3">
    <source>
        <dbReference type="Proteomes" id="UP000199626"/>
    </source>
</evidence>
<proteinExistence type="predicted"/>
<dbReference type="EMBL" id="FMXN01000002">
    <property type="protein sequence ID" value="SDB10725.1"/>
    <property type="molecule type" value="Genomic_DNA"/>
</dbReference>
<feature type="transmembrane region" description="Helical" evidence="1">
    <location>
        <begin position="33"/>
        <end position="51"/>
    </location>
</feature>
<keyword evidence="1" id="KW-0812">Transmembrane</keyword>
<evidence type="ECO:0000313" key="2">
    <source>
        <dbReference type="EMBL" id="SDB10725.1"/>
    </source>
</evidence>
<dbReference type="STRING" id="1159017.SAMN02927930_00409"/>
<feature type="transmembrane region" description="Helical" evidence="1">
    <location>
        <begin position="72"/>
        <end position="95"/>
    </location>
</feature>
<dbReference type="OrthoDB" id="6238864at2"/>
<keyword evidence="1" id="KW-0472">Membrane</keyword>
<reference evidence="3" key="1">
    <citation type="submission" date="2016-10" db="EMBL/GenBank/DDBJ databases">
        <authorList>
            <person name="Varghese N."/>
            <person name="Submissions S."/>
        </authorList>
    </citation>
    <scope>NUCLEOTIDE SEQUENCE [LARGE SCALE GENOMIC DNA]</scope>
    <source>
        <strain evidence="3">CGMCC 1.10824</strain>
    </source>
</reference>
<protein>
    <submittedName>
        <fullName evidence="2">Uncharacterized protein</fullName>
    </submittedName>
</protein>
<evidence type="ECO:0000256" key="1">
    <source>
        <dbReference type="SAM" id="Phobius"/>
    </source>
</evidence>
<dbReference type="AlphaFoldDB" id="A0A1G6AQS4"/>
<gene>
    <name evidence="2" type="ORF">SAMN02927930_00409</name>
</gene>
<feature type="transmembrane region" description="Helical" evidence="1">
    <location>
        <begin position="9"/>
        <end position="27"/>
    </location>
</feature>
<name>A0A1G6AQS4_9GAMM</name>
<keyword evidence="3" id="KW-1185">Reference proteome</keyword>
<dbReference type="RefSeq" id="WP_092591249.1">
    <property type="nucleotide sequence ID" value="NZ_FMXN01000002.1"/>
</dbReference>
<keyword evidence="1" id="KW-1133">Transmembrane helix</keyword>
<accession>A0A1G6AQS4</accession>
<organism evidence="2 3">
    <name type="scientific">Pseudidiomarina indica</name>
    <dbReference type="NCBI Taxonomy" id="1159017"/>
    <lineage>
        <taxon>Bacteria</taxon>
        <taxon>Pseudomonadati</taxon>
        <taxon>Pseudomonadota</taxon>
        <taxon>Gammaproteobacteria</taxon>
        <taxon>Alteromonadales</taxon>
        <taxon>Idiomarinaceae</taxon>
        <taxon>Pseudidiomarina</taxon>
    </lineage>
</organism>
<sequence length="97" mass="10598">MKSTIATRIGALAVIVTGILFAVLAPAGEAVSSYRQVGVVLLALGVFWLLRQHRTTATDDSQEPFERRPLKWYQAPVVWMPVIVILLIVVVQVIASA</sequence>